<evidence type="ECO:0000256" key="1">
    <source>
        <dbReference type="SAM" id="Phobius"/>
    </source>
</evidence>
<proteinExistence type="predicted"/>
<protein>
    <recommendedName>
        <fullName evidence="4">DUF5658 domain-containing protein</fullName>
    </recommendedName>
</protein>
<keyword evidence="1" id="KW-0812">Transmembrane</keyword>
<keyword evidence="1" id="KW-1133">Transmembrane helix</keyword>
<evidence type="ECO:0000313" key="3">
    <source>
        <dbReference type="Proteomes" id="UP000034562"/>
    </source>
</evidence>
<feature type="transmembrane region" description="Helical" evidence="1">
    <location>
        <begin position="52"/>
        <end position="72"/>
    </location>
</feature>
<feature type="transmembrane region" description="Helical" evidence="1">
    <location>
        <begin position="12"/>
        <end position="32"/>
    </location>
</feature>
<keyword evidence="1" id="KW-0472">Membrane</keyword>
<reference evidence="2 3" key="1">
    <citation type="journal article" date="2015" name="Nature">
        <title>rRNA introns, odd ribosomes, and small enigmatic genomes across a large radiation of phyla.</title>
        <authorList>
            <person name="Brown C.T."/>
            <person name="Hug L.A."/>
            <person name="Thomas B.C."/>
            <person name="Sharon I."/>
            <person name="Castelle C.J."/>
            <person name="Singh A."/>
            <person name="Wilkins M.J."/>
            <person name="Williams K.H."/>
            <person name="Banfield J.F."/>
        </authorList>
    </citation>
    <scope>NUCLEOTIDE SEQUENCE [LARGE SCALE GENOMIC DNA]</scope>
</reference>
<dbReference type="STRING" id="1618563.UU12_C0012G0023"/>
<dbReference type="AlphaFoldDB" id="A0A0G0W6T9"/>
<comment type="caution">
    <text evidence="2">The sequence shown here is derived from an EMBL/GenBank/DDBJ whole genome shotgun (WGS) entry which is preliminary data.</text>
</comment>
<evidence type="ECO:0000313" key="2">
    <source>
        <dbReference type="EMBL" id="KKR70967.1"/>
    </source>
</evidence>
<sequence>MLKKLPLRNYVYSALALDFAVALTVLLVKGNLPPVVPFLYGRPVGVGQLVSAYGLLIAPITAAIITIINIVLASYIRDEFIKKIFSVASLFVSVLTTITIIKIVLLVGFW</sequence>
<evidence type="ECO:0008006" key="4">
    <source>
        <dbReference type="Google" id="ProtNLM"/>
    </source>
</evidence>
<name>A0A0G0W6T9_9BACT</name>
<dbReference type="Proteomes" id="UP000034562">
    <property type="component" value="Unassembled WGS sequence"/>
</dbReference>
<feature type="transmembrane region" description="Helical" evidence="1">
    <location>
        <begin position="84"/>
        <end position="109"/>
    </location>
</feature>
<organism evidence="2 3">
    <name type="scientific">Candidatus Woesebacteria bacterium GW2011_GWA2_40_7b</name>
    <dbReference type="NCBI Taxonomy" id="1618563"/>
    <lineage>
        <taxon>Bacteria</taxon>
        <taxon>Candidatus Woeseibacteriota</taxon>
    </lineage>
</organism>
<gene>
    <name evidence="2" type="ORF">UU12_C0012G0023</name>
</gene>
<dbReference type="EMBL" id="LBZK01000012">
    <property type="protein sequence ID" value="KKR70967.1"/>
    <property type="molecule type" value="Genomic_DNA"/>
</dbReference>
<accession>A0A0G0W6T9</accession>